<dbReference type="PANTHER" id="PTHR11153:SF8">
    <property type="entry name" value="SIDEROFLEXIN-1"/>
    <property type="match status" value="1"/>
</dbReference>
<evidence type="ECO:0000256" key="1">
    <source>
        <dbReference type="ARBA" id="ARBA00004225"/>
    </source>
</evidence>
<accession>A0AAD7YGV2</accession>
<dbReference type="Pfam" id="PF03820">
    <property type="entry name" value="SFXNs"/>
    <property type="match status" value="1"/>
</dbReference>
<dbReference type="PANTHER" id="PTHR11153">
    <property type="entry name" value="SIDEROFLEXIN"/>
    <property type="match status" value="1"/>
</dbReference>
<organism evidence="10 11">
    <name type="scientific">Mythimna separata</name>
    <name type="common">Oriental armyworm</name>
    <name type="synonym">Pseudaletia separata</name>
    <dbReference type="NCBI Taxonomy" id="271217"/>
    <lineage>
        <taxon>Eukaryota</taxon>
        <taxon>Metazoa</taxon>
        <taxon>Ecdysozoa</taxon>
        <taxon>Arthropoda</taxon>
        <taxon>Hexapoda</taxon>
        <taxon>Insecta</taxon>
        <taxon>Pterygota</taxon>
        <taxon>Neoptera</taxon>
        <taxon>Endopterygota</taxon>
        <taxon>Lepidoptera</taxon>
        <taxon>Glossata</taxon>
        <taxon>Ditrysia</taxon>
        <taxon>Noctuoidea</taxon>
        <taxon>Noctuidae</taxon>
        <taxon>Noctuinae</taxon>
        <taxon>Hadenini</taxon>
        <taxon>Mythimna</taxon>
    </lineage>
</organism>
<dbReference type="AlphaFoldDB" id="A0AAD7YGV2"/>
<comment type="subcellular location">
    <subcellularLocation>
        <location evidence="1 9">Mitochondrion membrane</location>
        <topology evidence="1 9">Multi-pass membrane protein</topology>
    </subcellularLocation>
</comment>
<comment type="caution">
    <text evidence="10">The sequence shown here is derived from an EMBL/GenBank/DDBJ whole genome shotgun (WGS) entry which is preliminary data.</text>
</comment>
<protein>
    <recommendedName>
        <fullName evidence="9">Sidoreflexin</fullName>
    </recommendedName>
</protein>
<keyword evidence="7 9" id="KW-0496">Mitochondrion</keyword>
<gene>
    <name evidence="10" type="ORF">PYW07_010098</name>
</gene>
<sequence>MVQLDLGVDLTKPRWDQSTYMGRAKHFIVLTNPLNFFTSDKELDAAKKIVDEYKRTRKMPPNYNEDKLWEKKYLVDSAFHPDTGEKMISIGRMSAQAPMNTIITGCMITFYKTKPAIIFWQWFNQTFNAIVNYTNRSGDAVISTKQLLASYCAACGGALSTALYLNAKVKNMNPVFARLVPFVAVASANFINIPMMRSSELINGTPVFTPDGKRVGESKIAARTGILLVCISRVFMAVPSMTLVPIITNAATQRNMFCHYPMAVIPFQLSLVCICATFATPLCCALFQQNAVMNISSLEPKLQTEAFKIAPFAKTVYYNKGL</sequence>
<keyword evidence="3" id="KW-0813">Transport</keyword>
<keyword evidence="5" id="KW-0029">Amino-acid transport</keyword>
<feature type="transmembrane region" description="Helical" evidence="9">
    <location>
        <begin position="226"/>
        <end position="247"/>
    </location>
</feature>
<comment type="caution">
    <text evidence="9">Lacks conserved residue(s) required for the propagation of feature annotation.</text>
</comment>
<keyword evidence="4 9" id="KW-0812">Transmembrane</keyword>
<dbReference type="NCBIfam" id="TIGR00798">
    <property type="entry name" value="mtc"/>
    <property type="match status" value="1"/>
</dbReference>
<evidence type="ECO:0000313" key="10">
    <source>
        <dbReference type="EMBL" id="KAJ8715616.1"/>
    </source>
</evidence>
<evidence type="ECO:0000256" key="9">
    <source>
        <dbReference type="RuleBase" id="RU362000"/>
    </source>
</evidence>
<dbReference type="InterPro" id="IPR004686">
    <property type="entry name" value="Mtc"/>
</dbReference>
<proteinExistence type="inferred from homology"/>
<keyword evidence="6 9" id="KW-1133">Transmembrane helix</keyword>
<feature type="transmembrane region" description="Helical" evidence="9">
    <location>
        <begin position="175"/>
        <end position="193"/>
    </location>
</feature>
<dbReference type="GO" id="GO:0005743">
    <property type="term" value="C:mitochondrial inner membrane"/>
    <property type="evidence" value="ECO:0007669"/>
    <property type="project" value="TreeGrafter"/>
</dbReference>
<evidence type="ECO:0000256" key="5">
    <source>
        <dbReference type="ARBA" id="ARBA00022970"/>
    </source>
</evidence>
<name>A0AAD7YGV2_MYTSE</name>
<dbReference type="EMBL" id="JARGEI010000018">
    <property type="protein sequence ID" value="KAJ8715616.1"/>
    <property type="molecule type" value="Genomic_DNA"/>
</dbReference>
<feature type="transmembrane region" description="Helical" evidence="9">
    <location>
        <begin position="267"/>
        <end position="287"/>
    </location>
</feature>
<evidence type="ECO:0000313" key="11">
    <source>
        <dbReference type="Proteomes" id="UP001231518"/>
    </source>
</evidence>
<reference evidence="10" key="1">
    <citation type="submission" date="2023-03" db="EMBL/GenBank/DDBJ databases">
        <title>Chromosome-level genomes of two armyworms, Mythimna separata and Mythimna loreyi, provide insights into the biosynthesis and reception of sex pheromones.</title>
        <authorList>
            <person name="Zhao H."/>
        </authorList>
    </citation>
    <scope>NUCLEOTIDE SEQUENCE</scope>
    <source>
        <strain evidence="10">BeijingLab</strain>
        <tissue evidence="10">Pupa</tissue>
    </source>
</reference>
<evidence type="ECO:0000256" key="2">
    <source>
        <dbReference type="ARBA" id="ARBA00005974"/>
    </source>
</evidence>
<evidence type="ECO:0000256" key="8">
    <source>
        <dbReference type="ARBA" id="ARBA00023136"/>
    </source>
</evidence>
<evidence type="ECO:0000256" key="3">
    <source>
        <dbReference type="ARBA" id="ARBA00022448"/>
    </source>
</evidence>
<evidence type="ECO:0000256" key="6">
    <source>
        <dbReference type="ARBA" id="ARBA00022989"/>
    </source>
</evidence>
<evidence type="ECO:0000256" key="7">
    <source>
        <dbReference type="ARBA" id="ARBA00023128"/>
    </source>
</evidence>
<dbReference type="GO" id="GO:0140300">
    <property type="term" value="P:serine import into mitochondrion"/>
    <property type="evidence" value="ECO:0007669"/>
    <property type="project" value="TreeGrafter"/>
</dbReference>
<dbReference type="GO" id="GO:0015075">
    <property type="term" value="F:monoatomic ion transmembrane transporter activity"/>
    <property type="evidence" value="ECO:0007669"/>
    <property type="project" value="InterPro"/>
</dbReference>
<keyword evidence="11" id="KW-1185">Reference proteome</keyword>
<keyword evidence="8 9" id="KW-0472">Membrane</keyword>
<dbReference type="Proteomes" id="UP001231518">
    <property type="component" value="Chromosome 24"/>
</dbReference>
<evidence type="ECO:0000256" key="4">
    <source>
        <dbReference type="ARBA" id="ARBA00022692"/>
    </source>
</evidence>
<comment type="similarity">
    <text evidence="2 9">Belongs to the sideroflexin family.</text>
</comment>